<dbReference type="SUPFAM" id="SSF53756">
    <property type="entry name" value="UDP-Glycosyltransferase/glycogen phosphorylase"/>
    <property type="match status" value="1"/>
</dbReference>
<feature type="domain" description="Glycosyl transferase family 1" evidence="2">
    <location>
        <begin position="194"/>
        <end position="350"/>
    </location>
</feature>
<proteinExistence type="predicted"/>
<organism evidence="3">
    <name type="scientific">freshwater metagenome</name>
    <dbReference type="NCBI Taxonomy" id="449393"/>
    <lineage>
        <taxon>unclassified sequences</taxon>
        <taxon>metagenomes</taxon>
        <taxon>ecological metagenomes</taxon>
    </lineage>
</organism>
<dbReference type="EMBL" id="CAEZXM010000007">
    <property type="protein sequence ID" value="CAB4679184.1"/>
    <property type="molecule type" value="Genomic_DNA"/>
</dbReference>
<dbReference type="Gene3D" id="3.40.50.2000">
    <property type="entry name" value="Glycogen Phosphorylase B"/>
    <property type="match status" value="2"/>
</dbReference>
<dbReference type="CDD" id="cd03809">
    <property type="entry name" value="GT4_MtfB-like"/>
    <property type="match status" value="1"/>
</dbReference>
<name>A0A6J6N2U5_9ZZZZ</name>
<dbReference type="AlphaFoldDB" id="A0A6J6N2U5"/>
<evidence type="ECO:0000259" key="2">
    <source>
        <dbReference type="Pfam" id="PF00534"/>
    </source>
</evidence>
<dbReference type="InterPro" id="IPR001296">
    <property type="entry name" value="Glyco_trans_1"/>
</dbReference>
<sequence>MTSLQPNNAPAAPLNVALDVSPLLGPLTGIGAAVRQMVIALGEQPDVALTPYACSFRGKLQPGTTRLPLPAAVAQRMWARLPGPRVDRWLEPAQVVHGTNYVVPPSRLPRVVTVYDCWFLRNAADASPDVTRAGQVLRRAVASGAMVHTSSEATANAVRDLLNTDRVEAIPLAPLPLDVFDVEPHAPVAELVGVPYVLALGTLERRKNLPRLVAAFGQIASAHPDLRLALAGTDGDDRGAINTAIDALDASARARVLFTGRIDEAAKHWLLRHAQLLAYPSLDEGFGFPLLEAMGHDLPVVASTAGSIPEIAGAAAMLVPAHDISALAEAMQRTLTDSALRSNLIELGKQRLHHFSWNNTAIRLADVYRRVAQEGN</sequence>
<dbReference type="PANTHER" id="PTHR46401:SF2">
    <property type="entry name" value="GLYCOSYLTRANSFERASE WBBK-RELATED"/>
    <property type="match status" value="1"/>
</dbReference>
<dbReference type="GO" id="GO:0009103">
    <property type="term" value="P:lipopolysaccharide biosynthetic process"/>
    <property type="evidence" value="ECO:0007669"/>
    <property type="project" value="TreeGrafter"/>
</dbReference>
<reference evidence="3" key="1">
    <citation type="submission" date="2020-05" db="EMBL/GenBank/DDBJ databases">
        <authorList>
            <person name="Chiriac C."/>
            <person name="Salcher M."/>
            <person name="Ghai R."/>
            <person name="Kavagutti S V."/>
        </authorList>
    </citation>
    <scope>NUCLEOTIDE SEQUENCE</scope>
</reference>
<accession>A0A6J6N2U5</accession>
<protein>
    <submittedName>
        <fullName evidence="3">Unannotated protein</fullName>
    </submittedName>
</protein>
<keyword evidence="1" id="KW-0808">Transferase</keyword>
<gene>
    <name evidence="3" type="ORF">UFOPK2366_00081</name>
</gene>
<evidence type="ECO:0000313" key="3">
    <source>
        <dbReference type="EMBL" id="CAB4679184.1"/>
    </source>
</evidence>
<dbReference type="GO" id="GO:0016757">
    <property type="term" value="F:glycosyltransferase activity"/>
    <property type="evidence" value="ECO:0007669"/>
    <property type="project" value="InterPro"/>
</dbReference>
<dbReference type="PANTHER" id="PTHR46401">
    <property type="entry name" value="GLYCOSYLTRANSFERASE WBBK-RELATED"/>
    <property type="match status" value="1"/>
</dbReference>
<evidence type="ECO:0000256" key="1">
    <source>
        <dbReference type="ARBA" id="ARBA00022679"/>
    </source>
</evidence>
<dbReference type="Pfam" id="PF00534">
    <property type="entry name" value="Glycos_transf_1"/>
    <property type="match status" value="1"/>
</dbReference>